<protein>
    <submittedName>
        <fullName evidence="1">Kunitz trypsin inhibitor</fullName>
    </submittedName>
</protein>
<comment type="caution">
    <text evidence="1">The sequence shown here is derived from an EMBL/GenBank/DDBJ whole genome shotgun (WGS) entry which is preliminary data.</text>
</comment>
<keyword evidence="2" id="KW-1185">Reference proteome</keyword>
<gene>
    <name evidence="1" type="ORF">O6P43_005395</name>
</gene>
<reference evidence="1" key="1">
    <citation type="journal article" date="2023" name="Science">
        <title>Elucidation of the pathway for biosynthesis of saponin adjuvants from the soapbark tree.</title>
        <authorList>
            <person name="Reed J."/>
            <person name="Orme A."/>
            <person name="El-Demerdash A."/>
            <person name="Owen C."/>
            <person name="Martin L.B.B."/>
            <person name="Misra R.C."/>
            <person name="Kikuchi S."/>
            <person name="Rejzek M."/>
            <person name="Martin A.C."/>
            <person name="Harkess A."/>
            <person name="Leebens-Mack J."/>
            <person name="Louveau T."/>
            <person name="Stephenson M.J."/>
            <person name="Osbourn A."/>
        </authorList>
    </citation>
    <scope>NUCLEOTIDE SEQUENCE</scope>
    <source>
        <strain evidence="1">S10</strain>
    </source>
</reference>
<dbReference type="EMBL" id="JARAOO010000003">
    <property type="protein sequence ID" value="KAJ7975473.1"/>
    <property type="molecule type" value="Genomic_DNA"/>
</dbReference>
<dbReference type="SMART" id="SM00452">
    <property type="entry name" value="STI"/>
    <property type="match status" value="1"/>
</dbReference>
<sequence>MVSHSSGSVRLGTHRNKSCPLYVTQENSKDERGFLVKFSPVSSKLTFVTTSTNFNIQTIAQTDCVDSRVWRLIKEYTGVWFLGNDGIASPDGEPLRWFTNYYVLPHIWGPTGGGLSLGTHNNNSCPLYVTKEISEIERGLPVRFSPVLSKLPFVTPSADLTIQTNAITVCIESLAWKLVKESSGLWFVGTNGVKSPGIDGVTSTFKIEKSEEPWGYNLVFCPRLDVPILCKGLGIHKSGYLALGDDIKPYTFVFEKAPSPTTPSKYIQTVA</sequence>
<dbReference type="KEGG" id="qsa:O6P43_005395"/>
<dbReference type="PANTHER" id="PTHR33107">
    <property type="entry name" value="KUNITZ TRYPSIN INHIBITOR 2"/>
    <property type="match status" value="1"/>
</dbReference>
<dbReference type="SUPFAM" id="SSF50386">
    <property type="entry name" value="STI-like"/>
    <property type="match status" value="2"/>
</dbReference>
<name>A0AAD7VH17_QUISA</name>
<organism evidence="1 2">
    <name type="scientific">Quillaja saponaria</name>
    <name type="common">Soap bark tree</name>
    <dbReference type="NCBI Taxonomy" id="32244"/>
    <lineage>
        <taxon>Eukaryota</taxon>
        <taxon>Viridiplantae</taxon>
        <taxon>Streptophyta</taxon>
        <taxon>Embryophyta</taxon>
        <taxon>Tracheophyta</taxon>
        <taxon>Spermatophyta</taxon>
        <taxon>Magnoliopsida</taxon>
        <taxon>eudicotyledons</taxon>
        <taxon>Gunneridae</taxon>
        <taxon>Pentapetalae</taxon>
        <taxon>rosids</taxon>
        <taxon>fabids</taxon>
        <taxon>Fabales</taxon>
        <taxon>Quillajaceae</taxon>
        <taxon>Quillaja</taxon>
    </lineage>
</organism>
<dbReference type="InterPro" id="IPR002160">
    <property type="entry name" value="Prot_inh_Kunz-lg"/>
</dbReference>
<proteinExistence type="predicted"/>
<dbReference type="InterPro" id="IPR011065">
    <property type="entry name" value="Kunitz_inhibitor_STI-like_sf"/>
</dbReference>
<evidence type="ECO:0000313" key="2">
    <source>
        <dbReference type="Proteomes" id="UP001163823"/>
    </source>
</evidence>
<dbReference type="Gene3D" id="2.80.10.50">
    <property type="match status" value="2"/>
</dbReference>
<evidence type="ECO:0000313" key="1">
    <source>
        <dbReference type="EMBL" id="KAJ7975473.1"/>
    </source>
</evidence>
<dbReference type="InterPro" id="IPR056368">
    <property type="entry name" value="KTI1"/>
</dbReference>
<dbReference type="PRINTS" id="PR00291">
    <property type="entry name" value="KUNITZINHBTR"/>
</dbReference>
<dbReference type="AlphaFoldDB" id="A0AAD7VH17"/>
<dbReference type="CDD" id="cd00178">
    <property type="entry name" value="beta-trefoil_STI"/>
    <property type="match status" value="1"/>
</dbReference>
<accession>A0AAD7VH17</accession>
<dbReference type="GO" id="GO:0004866">
    <property type="term" value="F:endopeptidase inhibitor activity"/>
    <property type="evidence" value="ECO:0007669"/>
    <property type="project" value="InterPro"/>
</dbReference>
<dbReference type="Proteomes" id="UP001163823">
    <property type="component" value="Chromosome 3"/>
</dbReference>
<dbReference type="Pfam" id="PF00197">
    <property type="entry name" value="Kunitz_legume"/>
    <property type="match status" value="2"/>
</dbReference>
<dbReference type="PANTHER" id="PTHR33107:SF5">
    <property type="entry name" value="KUNITZ TRYPSIN INHIBITOR 5"/>
    <property type="match status" value="1"/>
</dbReference>